<organism evidence="2">
    <name type="scientific">marine metagenome</name>
    <dbReference type="NCBI Taxonomy" id="408172"/>
    <lineage>
        <taxon>unclassified sequences</taxon>
        <taxon>metagenomes</taxon>
        <taxon>ecological metagenomes</taxon>
    </lineage>
</organism>
<feature type="domain" description="Polymerase/histidinol phosphatase N-terminal" evidence="1">
    <location>
        <begin position="1"/>
        <end position="48"/>
    </location>
</feature>
<gene>
    <name evidence="2" type="ORF">METZ01_LOCUS176247</name>
</gene>
<dbReference type="GO" id="GO:0006260">
    <property type="term" value="P:DNA replication"/>
    <property type="evidence" value="ECO:0007669"/>
    <property type="project" value="InterPro"/>
</dbReference>
<dbReference type="Pfam" id="PF07733">
    <property type="entry name" value="DNA_pol3_alpha"/>
    <property type="match status" value="1"/>
</dbReference>
<accession>A0A382CDM4</accession>
<dbReference type="InterPro" id="IPR004805">
    <property type="entry name" value="DnaE2/DnaE/PolC"/>
</dbReference>
<evidence type="ECO:0000259" key="1">
    <source>
        <dbReference type="SMART" id="SM00481"/>
    </source>
</evidence>
<reference evidence="2" key="1">
    <citation type="submission" date="2018-05" db="EMBL/GenBank/DDBJ databases">
        <authorList>
            <person name="Lanie J.A."/>
            <person name="Ng W.-L."/>
            <person name="Kazmierczak K.M."/>
            <person name="Andrzejewski T.M."/>
            <person name="Davidsen T.M."/>
            <person name="Wayne K.J."/>
            <person name="Tettelin H."/>
            <person name="Glass J.I."/>
            <person name="Rusch D."/>
            <person name="Podicherti R."/>
            <person name="Tsui H.-C.T."/>
            <person name="Winkler M.E."/>
        </authorList>
    </citation>
    <scope>NUCLEOTIDE SEQUENCE</scope>
</reference>
<name>A0A382CDM4_9ZZZZ</name>
<sequence length="349" mass="40223">MVNRTEELGMNSIALTDHGNMFGAVDFYLQCEKKGINPIIGMEAYIVGKGSRKIKQVAQGHRQRTFHIILLCKNMQGYKNLIKLSSSSFLEGFYYKPRMDKEILKEHSEGLIGLSACLNGEITRLHLNGKDLEAQHAVEEHVDIFGKDNFFIEIQRHGMKEDYAYEKNLKLAKQLGLKYVATNDVHYTRKNHWDSHDILICLQSNHLRSDEKRMRYKKEEFYLRSPEEMRKLFDDLPEACDATLEIAERCNLKLNFDSYHLPVFPIPEISKEKDPDSYLRSLCMDGLKFLYPKITSGLKKRLNYEISVIKQMEFSGYFLITADFVSYAKKNHIPVGPGRGSAAGSLVSY</sequence>
<dbReference type="PANTHER" id="PTHR32294">
    <property type="entry name" value="DNA POLYMERASE III SUBUNIT ALPHA"/>
    <property type="match status" value="1"/>
</dbReference>
<evidence type="ECO:0000313" key="2">
    <source>
        <dbReference type="EMBL" id="SVB23393.1"/>
    </source>
</evidence>
<dbReference type="GO" id="GO:0008408">
    <property type="term" value="F:3'-5' exonuclease activity"/>
    <property type="evidence" value="ECO:0007669"/>
    <property type="project" value="InterPro"/>
</dbReference>
<dbReference type="InterPro" id="IPR004013">
    <property type="entry name" value="PHP_dom"/>
</dbReference>
<protein>
    <recommendedName>
        <fullName evidence="1">Polymerase/histidinol phosphatase N-terminal domain-containing protein</fullName>
    </recommendedName>
</protein>
<dbReference type="Gene3D" id="3.20.20.140">
    <property type="entry name" value="Metal-dependent hydrolases"/>
    <property type="match status" value="1"/>
</dbReference>
<dbReference type="Pfam" id="PF02811">
    <property type="entry name" value="PHP"/>
    <property type="match status" value="1"/>
</dbReference>
<dbReference type="AlphaFoldDB" id="A0A382CDM4"/>
<dbReference type="SMART" id="SM00481">
    <property type="entry name" value="POLIIIAc"/>
    <property type="match status" value="1"/>
</dbReference>
<dbReference type="SUPFAM" id="SSF89550">
    <property type="entry name" value="PHP domain-like"/>
    <property type="match status" value="1"/>
</dbReference>
<feature type="non-terminal residue" evidence="2">
    <location>
        <position position="349"/>
    </location>
</feature>
<dbReference type="CDD" id="cd12113">
    <property type="entry name" value="PHP_PolIIIA_DnaE3"/>
    <property type="match status" value="1"/>
</dbReference>
<dbReference type="InterPro" id="IPR011708">
    <property type="entry name" value="DNA_pol3_alpha_NTPase_dom"/>
</dbReference>
<dbReference type="PANTHER" id="PTHR32294:SF0">
    <property type="entry name" value="DNA POLYMERASE III SUBUNIT ALPHA"/>
    <property type="match status" value="1"/>
</dbReference>
<dbReference type="InterPro" id="IPR016195">
    <property type="entry name" value="Pol/histidinol_Pase-like"/>
</dbReference>
<proteinExistence type="predicted"/>
<dbReference type="EMBL" id="UINC01033703">
    <property type="protein sequence ID" value="SVB23393.1"/>
    <property type="molecule type" value="Genomic_DNA"/>
</dbReference>
<dbReference type="InterPro" id="IPR003141">
    <property type="entry name" value="Pol/His_phosphatase_N"/>
</dbReference>